<evidence type="ECO:0000313" key="6">
    <source>
        <dbReference type="EMBL" id="SMB82784.1"/>
    </source>
</evidence>
<dbReference type="Proteomes" id="UP000192582">
    <property type="component" value="Unassembled WGS sequence"/>
</dbReference>
<keyword evidence="3" id="KW-0804">Transcription</keyword>
<evidence type="ECO:0000256" key="3">
    <source>
        <dbReference type="ARBA" id="ARBA00023163"/>
    </source>
</evidence>
<dbReference type="AlphaFoldDB" id="A0A1W1UQ05"/>
<name>A0A1W1UQ05_9DEIO</name>
<dbReference type="GO" id="GO:0003700">
    <property type="term" value="F:DNA-binding transcription factor activity"/>
    <property type="evidence" value="ECO:0007669"/>
    <property type="project" value="TreeGrafter"/>
</dbReference>
<dbReference type="PROSITE" id="PS50977">
    <property type="entry name" value="HTH_TETR_2"/>
    <property type="match status" value="1"/>
</dbReference>
<evidence type="ECO:0000256" key="1">
    <source>
        <dbReference type="ARBA" id="ARBA00023015"/>
    </source>
</evidence>
<dbReference type="InterPro" id="IPR001647">
    <property type="entry name" value="HTH_TetR"/>
</dbReference>
<dbReference type="SUPFAM" id="SSF46689">
    <property type="entry name" value="Homeodomain-like"/>
    <property type="match status" value="1"/>
</dbReference>
<reference evidence="6 7" key="1">
    <citation type="submission" date="2017-04" db="EMBL/GenBank/DDBJ databases">
        <authorList>
            <person name="Afonso C.L."/>
            <person name="Miller P.J."/>
            <person name="Scott M.A."/>
            <person name="Spackman E."/>
            <person name="Goraichik I."/>
            <person name="Dimitrov K.M."/>
            <person name="Suarez D.L."/>
            <person name="Swayne D.E."/>
        </authorList>
    </citation>
    <scope>NUCLEOTIDE SEQUENCE [LARGE SCALE GENOMIC DNA]</scope>
    <source>
        <strain evidence="6 7">KR-140</strain>
    </source>
</reference>
<evidence type="ECO:0000313" key="7">
    <source>
        <dbReference type="Proteomes" id="UP000192582"/>
    </source>
</evidence>
<evidence type="ECO:0000256" key="4">
    <source>
        <dbReference type="PROSITE-ProRule" id="PRU00335"/>
    </source>
</evidence>
<dbReference type="Gene3D" id="1.10.357.10">
    <property type="entry name" value="Tetracycline Repressor, domain 2"/>
    <property type="match status" value="1"/>
</dbReference>
<dbReference type="OrthoDB" id="2356263at2"/>
<dbReference type="InterPro" id="IPR009057">
    <property type="entry name" value="Homeodomain-like_sf"/>
</dbReference>
<dbReference type="PANTHER" id="PTHR30055:SF234">
    <property type="entry name" value="HTH-TYPE TRANSCRIPTIONAL REGULATOR BETI"/>
    <property type="match status" value="1"/>
</dbReference>
<protein>
    <submittedName>
        <fullName evidence="6">Transcriptional regulator, TetR family</fullName>
    </submittedName>
</protein>
<gene>
    <name evidence="6" type="ORF">SAMN00790413_04147</name>
</gene>
<accession>A0A1W1UQ05</accession>
<keyword evidence="1" id="KW-0805">Transcription regulation</keyword>
<sequence>MTPVNSPLSTAEARRETVLRSAVVVFARSGYLGTPITAVAEHAGISPAYVFKLFPSKEALFVATLDRCFHLVEAALIRGAQASTDQTPEGVVWAMGGAYAELISDRSLIMLQVHAQSAADVPEIGTALRKGLQRITTFVKSRSGASDEAVQRFMAYGQLCHLIVTAALDAEDAPWAQLLTSGFRHPPDVGSERP</sequence>
<feature type="DNA-binding region" description="H-T-H motif" evidence="4">
    <location>
        <begin position="35"/>
        <end position="54"/>
    </location>
</feature>
<dbReference type="PANTHER" id="PTHR30055">
    <property type="entry name" value="HTH-TYPE TRANSCRIPTIONAL REGULATOR RUTR"/>
    <property type="match status" value="1"/>
</dbReference>
<proteinExistence type="predicted"/>
<keyword evidence="2 4" id="KW-0238">DNA-binding</keyword>
<evidence type="ECO:0000256" key="2">
    <source>
        <dbReference type="ARBA" id="ARBA00023125"/>
    </source>
</evidence>
<dbReference type="Pfam" id="PF00440">
    <property type="entry name" value="TetR_N"/>
    <property type="match status" value="1"/>
</dbReference>
<dbReference type="GO" id="GO:0000976">
    <property type="term" value="F:transcription cis-regulatory region binding"/>
    <property type="evidence" value="ECO:0007669"/>
    <property type="project" value="TreeGrafter"/>
</dbReference>
<feature type="domain" description="HTH tetR-type" evidence="5">
    <location>
        <begin position="12"/>
        <end position="72"/>
    </location>
</feature>
<organism evidence="6 7">
    <name type="scientific">Deinococcus hopiensis KR-140</name>
    <dbReference type="NCBI Taxonomy" id="695939"/>
    <lineage>
        <taxon>Bacteria</taxon>
        <taxon>Thermotogati</taxon>
        <taxon>Deinococcota</taxon>
        <taxon>Deinococci</taxon>
        <taxon>Deinococcales</taxon>
        <taxon>Deinococcaceae</taxon>
        <taxon>Deinococcus</taxon>
    </lineage>
</organism>
<dbReference type="RefSeq" id="WP_084046284.1">
    <property type="nucleotide sequence ID" value="NZ_FWWU01000006.1"/>
</dbReference>
<keyword evidence="7" id="KW-1185">Reference proteome</keyword>
<dbReference type="STRING" id="695939.SAMN00790413_04147"/>
<dbReference type="PRINTS" id="PR00455">
    <property type="entry name" value="HTHTETR"/>
</dbReference>
<evidence type="ECO:0000259" key="5">
    <source>
        <dbReference type="PROSITE" id="PS50977"/>
    </source>
</evidence>
<dbReference type="EMBL" id="FWWU01000006">
    <property type="protein sequence ID" value="SMB82784.1"/>
    <property type="molecule type" value="Genomic_DNA"/>
</dbReference>
<dbReference type="InterPro" id="IPR050109">
    <property type="entry name" value="HTH-type_TetR-like_transc_reg"/>
</dbReference>